<name>A0ABY7YMV7_9HYPH</name>
<evidence type="ECO:0000256" key="1">
    <source>
        <dbReference type="ARBA" id="ARBA00004141"/>
    </source>
</evidence>
<keyword evidence="3 5" id="KW-1133">Transmembrane helix</keyword>
<dbReference type="InterPro" id="IPR007269">
    <property type="entry name" value="ICMT_MeTrfase"/>
</dbReference>
<evidence type="ECO:0000256" key="4">
    <source>
        <dbReference type="ARBA" id="ARBA00023136"/>
    </source>
</evidence>
<dbReference type="EMBL" id="CP118246">
    <property type="protein sequence ID" value="WDR02645.1"/>
    <property type="molecule type" value="Genomic_DNA"/>
</dbReference>
<dbReference type="RefSeq" id="WP_282219047.1">
    <property type="nucleotide sequence ID" value="NZ_CP118246.1"/>
</dbReference>
<dbReference type="Proteomes" id="UP001220530">
    <property type="component" value="Chromosome"/>
</dbReference>
<organism evidence="6 7">
    <name type="scientific">Devosia algicola</name>
    <dbReference type="NCBI Taxonomy" id="3026418"/>
    <lineage>
        <taxon>Bacteria</taxon>
        <taxon>Pseudomonadati</taxon>
        <taxon>Pseudomonadota</taxon>
        <taxon>Alphaproteobacteria</taxon>
        <taxon>Hyphomicrobiales</taxon>
        <taxon>Devosiaceae</taxon>
        <taxon>Devosia</taxon>
    </lineage>
</organism>
<keyword evidence="4 5" id="KW-0472">Membrane</keyword>
<sequence length="168" mass="18702">MGGVSIGAVVLLVLVIGQRLVELRIAKRNTVALLARGGRELGADHYWLIVALHTAWIGTLVLSGWQQPLLWGWVGVYLVLQAGRFWILRSLGGRWTTRIIIVDEPAIQRGPYRFVRHPNYWLVAAELIAVPMALGLYWVAIVFTLLNAAMMVKRIRAENTALASLPEA</sequence>
<keyword evidence="2 5" id="KW-0812">Transmembrane</keyword>
<evidence type="ECO:0000256" key="2">
    <source>
        <dbReference type="ARBA" id="ARBA00022692"/>
    </source>
</evidence>
<accession>A0ABY7YMV7</accession>
<protein>
    <submittedName>
        <fullName evidence="6">Isoprenylcysteine carboxylmethyltransferase family protein</fullName>
    </submittedName>
</protein>
<keyword evidence="7" id="KW-1185">Reference proteome</keyword>
<reference evidence="6 7" key="1">
    <citation type="submission" date="2023-02" db="EMBL/GenBank/DDBJ databases">
        <title>Devosia algicola sp. nov., isolated from the phycosphere of marine algae.</title>
        <authorList>
            <person name="Kim J.M."/>
            <person name="Lee J.K."/>
            <person name="Choi B.J."/>
            <person name="Bayburt H."/>
            <person name="Jeon C.O."/>
        </authorList>
    </citation>
    <scope>NUCLEOTIDE SEQUENCE [LARGE SCALE GENOMIC DNA]</scope>
    <source>
        <strain evidence="6 7">G20-9</strain>
    </source>
</reference>
<feature type="transmembrane region" description="Helical" evidence="5">
    <location>
        <begin position="120"/>
        <end position="146"/>
    </location>
</feature>
<gene>
    <name evidence="6" type="ORF">PSQ19_19055</name>
</gene>
<dbReference type="Gene3D" id="1.20.120.1630">
    <property type="match status" value="1"/>
</dbReference>
<evidence type="ECO:0000256" key="3">
    <source>
        <dbReference type="ARBA" id="ARBA00022989"/>
    </source>
</evidence>
<evidence type="ECO:0000313" key="7">
    <source>
        <dbReference type="Proteomes" id="UP001220530"/>
    </source>
</evidence>
<proteinExistence type="predicted"/>
<comment type="subcellular location">
    <subcellularLocation>
        <location evidence="1">Membrane</location>
        <topology evidence="1">Multi-pass membrane protein</topology>
    </subcellularLocation>
</comment>
<feature type="transmembrane region" description="Helical" evidence="5">
    <location>
        <begin position="69"/>
        <end position="87"/>
    </location>
</feature>
<feature type="transmembrane region" description="Helical" evidence="5">
    <location>
        <begin position="45"/>
        <end position="62"/>
    </location>
</feature>
<evidence type="ECO:0000256" key="5">
    <source>
        <dbReference type="SAM" id="Phobius"/>
    </source>
</evidence>
<dbReference type="Pfam" id="PF04140">
    <property type="entry name" value="ICMT"/>
    <property type="match status" value="1"/>
</dbReference>
<evidence type="ECO:0000313" key="6">
    <source>
        <dbReference type="EMBL" id="WDR02645.1"/>
    </source>
</evidence>